<dbReference type="RefSeq" id="WP_210090465.1">
    <property type="nucleotide sequence ID" value="NZ_JAGGKG010000019.1"/>
</dbReference>
<dbReference type="SFLD" id="SFLDS00005">
    <property type="entry name" value="Isoprenoid_Synthase_Type_I"/>
    <property type="match status" value="1"/>
</dbReference>
<comment type="cofactor">
    <cofactor evidence="1">
        <name>Mg(2+)</name>
        <dbReference type="ChEBI" id="CHEBI:18420"/>
    </cofactor>
</comment>
<comment type="similarity">
    <text evidence="2 6">Belongs to the FPP/GGPP synthase family.</text>
</comment>
<keyword evidence="4" id="KW-0479">Metal-binding</keyword>
<evidence type="ECO:0000256" key="1">
    <source>
        <dbReference type="ARBA" id="ARBA00001946"/>
    </source>
</evidence>
<keyword evidence="3 6" id="KW-0808">Transferase</keyword>
<comment type="caution">
    <text evidence="7">The sequence shown here is derived from an EMBL/GenBank/DDBJ whole genome shotgun (WGS) entry which is preliminary data.</text>
</comment>
<evidence type="ECO:0000256" key="3">
    <source>
        <dbReference type="ARBA" id="ARBA00022679"/>
    </source>
</evidence>
<dbReference type="CDD" id="cd00685">
    <property type="entry name" value="Trans_IPPS_HT"/>
    <property type="match status" value="1"/>
</dbReference>
<dbReference type="PROSITE" id="PS00444">
    <property type="entry name" value="POLYPRENYL_SYNTHASE_2"/>
    <property type="match status" value="1"/>
</dbReference>
<dbReference type="InterPro" id="IPR000092">
    <property type="entry name" value="Polyprenyl_synt"/>
</dbReference>
<dbReference type="InterPro" id="IPR008949">
    <property type="entry name" value="Isoprenoid_synthase_dom_sf"/>
</dbReference>
<dbReference type="PANTHER" id="PTHR12001:SF69">
    <property type="entry name" value="ALL TRANS-POLYPRENYL-DIPHOSPHATE SYNTHASE PDSS1"/>
    <property type="match status" value="1"/>
</dbReference>
<protein>
    <submittedName>
        <fullName evidence="7">Heptaprenyl diphosphate synthase</fullName>
        <ecNumber evidence="7">2.5.1.30</ecNumber>
    </submittedName>
</protein>
<dbReference type="PROSITE" id="PS00723">
    <property type="entry name" value="POLYPRENYL_SYNTHASE_1"/>
    <property type="match status" value="1"/>
</dbReference>
<evidence type="ECO:0000256" key="6">
    <source>
        <dbReference type="RuleBase" id="RU004466"/>
    </source>
</evidence>
<dbReference type="EMBL" id="JAGGKG010000019">
    <property type="protein sequence ID" value="MBP1906874.1"/>
    <property type="molecule type" value="Genomic_DNA"/>
</dbReference>
<accession>A0ABS4FWC4</accession>
<dbReference type="GO" id="GO:0000010">
    <property type="term" value="F:heptaprenyl diphosphate synthase activity"/>
    <property type="evidence" value="ECO:0007669"/>
    <property type="project" value="UniProtKB-EC"/>
</dbReference>
<dbReference type="EC" id="2.5.1.30" evidence="7"/>
<dbReference type="PANTHER" id="PTHR12001">
    <property type="entry name" value="GERANYLGERANYL PYROPHOSPHATE SYNTHASE"/>
    <property type="match status" value="1"/>
</dbReference>
<evidence type="ECO:0000313" key="8">
    <source>
        <dbReference type="Proteomes" id="UP001519272"/>
    </source>
</evidence>
<proteinExistence type="inferred from homology"/>
<name>A0ABS4FWC4_9BACL</name>
<dbReference type="SUPFAM" id="SSF48576">
    <property type="entry name" value="Terpenoid synthases"/>
    <property type="match status" value="1"/>
</dbReference>
<evidence type="ECO:0000256" key="2">
    <source>
        <dbReference type="ARBA" id="ARBA00006706"/>
    </source>
</evidence>
<keyword evidence="8" id="KW-1185">Reference proteome</keyword>
<sequence length="326" mass="36285">MKLNETLNIPLRSIDREIENIIKHDKHLSNSDLLSKSIIKLVNAGGKRIRPLMVVVGSRFGPSPDKKQIWQLAAIAEFIHAASLIHDDIIDDSPLRRGQPALHIQLGIERAIYLGNYMSARVMELVSQYSADQERYAYDLSSLVTTQLCLGEYQQLTHKYDYGITIEQYLEKTKNKTAGLMASCLQIGARAAKAPEEVYTLLYQFGEKLGMSFQIRDDLLDFIQTSHTLGKPAGNDLKSGQVTLPVLFALQDKACAALIASIDAASSSEEVQLAIEAISKSDALAQTEALSNQYLTEAQHIIEQLADYPAHRDLQALLDYFSGRDY</sequence>
<evidence type="ECO:0000256" key="5">
    <source>
        <dbReference type="ARBA" id="ARBA00022842"/>
    </source>
</evidence>
<organism evidence="7 8">
    <name type="scientific">Paenibacillus turicensis</name>
    <dbReference type="NCBI Taxonomy" id="160487"/>
    <lineage>
        <taxon>Bacteria</taxon>
        <taxon>Bacillati</taxon>
        <taxon>Bacillota</taxon>
        <taxon>Bacilli</taxon>
        <taxon>Bacillales</taxon>
        <taxon>Paenibacillaceae</taxon>
        <taxon>Paenibacillus</taxon>
    </lineage>
</organism>
<dbReference type="Proteomes" id="UP001519272">
    <property type="component" value="Unassembled WGS sequence"/>
</dbReference>
<gene>
    <name evidence="7" type="ORF">J2Z32_003539</name>
</gene>
<dbReference type="Pfam" id="PF00348">
    <property type="entry name" value="polyprenyl_synt"/>
    <property type="match status" value="1"/>
</dbReference>
<reference evidence="7 8" key="1">
    <citation type="submission" date="2021-03" db="EMBL/GenBank/DDBJ databases">
        <title>Genomic Encyclopedia of Type Strains, Phase IV (KMG-IV): sequencing the most valuable type-strain genomes for metagenomic binning, comparative biology and taxonomic classification.</title>
        <authorList>
            <person name="Goeker M."/>
        </authorList>
    </citation>
    <scope>NUCLEOTIDE SEQUENCE [LARGE SCALE GENOMIC DNA]</scope>
    <source>
        <strain evidence="7 8">DSM 14349</strain>
    </source>
</reference>
<evidence type="ECO:0000313" key="7">
    <source>
        <dbReference type="EMBL" id="MBP1906874.1"/>
    </source>
</evidence>
<dbReference type="InterPro" id="IPR033749">
    <property type="entry name" value="Polyprenyl_synt_CS"/>
</dbReference>
<evidence type="ECO:0000256" key="4">
    <source>
        <dbReference type="ARBA" id="ARBA00022723"/>
    </source>
</evidence>
<keyword evidence="5" id="KW-0460">Magnesium</keyword>
<dbReference type="Gene3D" id="1.10.600.10">
    <property type="entry name" value="Farnesyl Diphosphate Synthase"/>
    <property type="match status" value="1"/>
</dbReference>